<dbReference type="SUPFAM" id="SSF88723">
    <property type="entry name" value="PIN domain-like"/>
    <property type="match status" value="1"/>
</dbReference>
<reference evidence="1 2" key="1">
    <citation type="journal article" date="2019" name="Int. J. Syst. Evol. Microbiol.">
        <title>Capsulimonas corticalis gen. nov., sp. nov., an aerobic capsulated bacterium, of a novel bacterial order, Capsulimonadales ord. nov., of the class Armatimonadia of the phylum Armatimonadetes.</title>
        <authorList>
            <person name="Li J."/>
            <person name="Kudo C."/>
            <person name="Tonouchi A."/>
        </authorList>
    </citation>
    <scope>NUCLEOTIDE SEQUENCE [LARGE SCALE GENOMIC DNA]</scope>
    <source>
        <strain evidence="1 2">AX-7</strain>
    </source>
</reference>
<dbReference type="RefSeq" id="WP_119324697.1">
    <property type="nucleotide sequence ID" value="NZ_AP025739.1"/>
</dbReference>
<evidence type="ECO:0000313" key="1">
    <source>
        <dbReference type="EMBL" id="BDI29833.1"/>
    </source>
</evidence>
<protein>
    <submittedName>
        <fullName evidence="1">Uncharacterized protein</fullName>
    </submittedName>
</protein>
<dbReference type="AlphaFoldDB" id="A0A402D5E4"/>
<dbReference type="OrthoDB" id="461957at2"/>
<dbReference type="InterPro" id="IPR029060">
    <property type="entry name" value="PIN-like_dom_sf"/>
</dbReference>
<proteinExistence type="predicted"/>
<dbReference type="Proteomes" id="UP000287394">
    <property type="component" value="Chromosome"/>
</dbReference>
<gene>
    <name evidence="1" type="ORF">CCAX7_18840</name>
</gene>
<dbReference type="EMBL" id="AP025739">
    <property type="protein sequence ID" value="BDI29833.1"/>
    <property type="molecule type" value="Genomic_DNA"/>
</dbReference>
<accession>A0A402D5E4</accession>
<sequence>MPRLIVLDTFPLSSVAKREPQRDAAPTLLDQCQQWIKDCIRAGSEVAAPAITYYETLRELERLNATSQIARLRAFCNATPDRYLPLSDAHLNLAAKLWAQSRNAGLPTSSPEALDGDVILATQVLSIATLNTEIVVATTNVGHLSQFVPVTLWTDIQP</sequence>
<dbReference type="KEGG" id="ccot:CCAX7_18840"/>
<name>A0A402D5E4_9BACT</name>
<keyword evidence="2" id="KW-1185">Reference proteome</keyword>
<evidence type="ECO:0000313" key="2">
    <source>
        <dbReference type="Proteomes" id="UP000287394"/>
    </source>
</evidence>
<organism evidence="1 2">
    <name type="scientific">Capsulimonas corticalis</name>
    <dbReference type="NCBI Taxonomy" id="2219043"/>
    <lineage>
        <taxon>Bacteria</taxon>
        <taxon>Bacillati</taxon>
        <taxon>Armatimonadota</taxon>
        <taxon>Armatimonadia</taxon>
        <taxon>Capsulimonadales</taxon>
        <taxon>Capsulimonadaceae</taxon>
        <taxon>Capsulimonas</taxon>
    </lineage>
</organism>
<dbReference type="Gene3D" id="3.40.50.1010">
    <property type="entry name" value="5'-nuclease"/>
    <property type="match status" value="1"/>
</dbReference>